<dbReference type="PROSITE" id="PS00671">
    <property type="entry name" value="D_2_HYDROXYACID_DH_3"/>
    <property type="match status" value="1"/>
</dbReference>
<dbReference type="InterPro" id="IPR006139">
    <property type="entry name" value="D-isomer_2_OHA_DH_cat_dom"/>
</dbReference>
<evidence type="ECO:0000256" key="2">
    <source>
        <dbReference type="ARBA" id="ARBA00023002"/>
    </source>
</evidence>
<comment type="similarity">
    <text evidence="1 4">Belongs to the D-isomer specific 2-hydroxyacid dehydrogenase family.</text>
</comment>
<dbReference type="SUPFAM" id="SSF51735">
    <property type="entry name" value="NAD(P)-binding Rossmann-fold domains"/>
    <property type="match status" value="1"/>
</dbReference>
<dbReference type="InterPro" id="IPR050223">
    <property type="entry name" value="D-isomer_2-hydroxyacid_DH"/>
</dbReference>
<dbReference type="OrthoDB" id="298012at2759"/>
<proteinExistence type="inferred from homology"/>
<dbReference type="FunFam" id="3.40.50.720:FF:000203">
    <property type="entry name" value="D-3-phosphoglycerate dehydrogenase (SerA)"/>
    <property type="match status" value="1"/>
</dbReference>
<dbReference type="SUPFAM" id="SSF52283">
    <property type="entry name" value="Formate/glycerate dehydrogenase catalytic domain-like"/>
    <property type="match status" value="1"/>
</dbReference>
<dbReference type="CDD" id="cd12168">
    <property type="entry name" value="Mand_dh_like"/>
    <property type="match status" value="1"/>
</dbReference>
<protein>
    <submittedName>
        <fullName evidence="7">Uncharacterized protein</fullName>
    </submittedName>
</protein>
<evidence type="ECO:0000256" key="1">
    <source>
        <dbReference type="ARBA" id="ARBA00005854"/>
    </source>
</evidence>
<organism evidence="7 8">
    <name type="scientific">Mortierella isabellina</name>
    <name type="common">Filamentous fungus</name>
    <name type="synonym">Umbelopsis isabellina</name>
    <dbReference type="NCBI Taxonomy" id="91625"/>
    <lineage>
        <taxon>Eukaryota</taxon>
        <taxon>Fungi</taxon>
        <taxon>Fungi incertae sedis</taxon>
        <taxon>Mucoromycota</taxon>
        <taxon>Mucoromycotina</taxon>
        <taxon>Umbelopsidomycetes</taxon>
        <taxon>Umbelopsidales</taxon>
        <taxon>Umbelopsidaceae</taxon>
        <taxon>Umbelopsis</taxon>
    </lineage>
</organism>
<dbReference type="InterPro" id="IPR036291">
    <property type="entry name" value="NAD(P)-bd_dom_sf"/>
</dbReference>
<evidence type="ECO:0000259" key="6">
    <source>
        <dbReference type="Pfam" id="PF02826"/>
    </source>
</evidence>
<reference evidence="7" key="1">
    <citation type="submission" date="2020-12" db="EMBL/GenBank/DDBJ databases">
        <title>Metabolic potential, ecology and presence of endohyphal bacteria is reflected in genomic diversity of Mucoromycotina.</title>
        <authorList>
            <person name="Muszewska A."/>
            <person name="Okrasinska A."/>
            <person name="Steczkiewicz K."/>
            <person name="Drgas O."/>
            <person name="Orlowska M."/>
            <person name="Perlinska-Lenart U."/>
            <person name="Aleksandrzak-Piekarczyk T."/>
            <person name="Szatraj K."/>
            <person name="Zielenkiewicz U."/>
            <person name="Pilsyk S."/>
            <person name="Malc E."/>
            <person name="Mieczkowski P."/>
            <person name="Kruszewska J.S."/>
            <person name="Biernat P."/>
            <person name="Pawlowska J."/>
        </authorList>
    </citation>
    <scope>NUCLEOTIDE SEQUENCE</scope>
    <source>
        <strain evidence="7">WA0000067209</strain>
    </source>
</reference>
<evidence type="ECO:0000256" key="4">
    <source>
        <dbReference type="RuleBase" id="RU003719"/>
    </source>
</evidence>
<evidence type="ECO:0000256" key="3">
    <source>
        <dbReference type="ARBA" id="ARBA00023027"/>
    </source>
</evidence>
<dbReference type="PROSITE" id="PS00065">
    <property type="entry name" value="D_2_HYDROXYACID_DH_1"/>
    <property type="match status" value="1"/>
</dbReference>
<evidence type="ECO:0000313" key="7">
    <source>
        <dbReference type="EMBL" id="KAG2177296.1"/>
    </source>
</evidence>
<keyword evidence="2 4" id="KW-0560">Oxidoreductase</keyword>
<dbReference type="AlphaFoldDB" id="A0A8H7PNQ3"/>
<dbReference type="GO" id="GO:0005829">
    <property type="term" value="C:cytosol"/>
    <property type="evidence" value="ECO:0007669"/>
    <property type="project" value="TreeGrafter"/>
</dbReference>
<dbReference type="InterPro" id="IPR006140">
    <property type="entry name" value="D-isomer_DH_NAD-bd"/>
</dbReference>
<dbReference type="GO" id="GO:0030267">
    <property type="term" value="F:glyoxylate reductase (NADPH) activity"/>
    <property type="evidence" value="ECO:0007669"/>
    <property type="project" value="TreeGrafter"/>
</dbReference>
<accession>A0A8H7PNQ3</accession>
<dbReference type="Gene3D" id="3.40.50.720">
    <property type="entry name" value="NAD(P)-binding Rossmann-like Domain"/>
    <property type="match status" value="2"/>
</dbReference>
<dbReference type="InterPro" id="IPR029752">
    <property type="entry name" value="D-isomer_DH_CS1"/>
</dbReference>
<gene>
    <name evidence="7" type="ORF">INT43_007953</name>
</gene>
<dbReference type="GO" id="GO:0051287">
    <property type="term" value="F:NAD binding"/>
    <property type="evidence" value="ECO:0007669"/>
    <property type="project" value="InterPro"/>
</dbReference>
<dbReference type="EMBL" id="JAEPQZ010000009">
    <property type="protein sequence ID" value="KAG2177296.1"/>
    <property type="molecule type" value="Genomic_DNA"/>
</dbReference>
<feature type="domain" description="D-isomer specific 2-hydroxyacid dehydrogenase catalytic" evidence="5">
    <location>
        <begin position="10"/>
        <end position="327"/>
    </location>
</feature>
<dbReference type="InterPro" id="IPR029753">
    <property type="entry name" value="D-isomer_DH_CS"/>
</dbReference>
<dbReference type="GO" id="GO:0016618">
    <property type="term" value="F:hydroxypyruvate reductase [NAD(P)H] activity"/>
    <property type="evidence" value="ECO:0007669"/>
    <property type="project" value="TreeGrafter"/>
</dbReference>
<sequence>MSPSKPEVLIVGSVRFAQADLDRIAERFTIHYLKCASRAEFFEQCKTKYQNVKALYRHPDSTRAVGDFDAELLNNLPKNLNFICNVGAGYDTIDVATSAKLGIYLSNTPGAVDAATADIAVILILNACRNITQSERVLREGRWNAGIFMGMNPEGKKIGILGMGGIGKAIAQRVRGFEMDIQYHNRSRLSEELEKKYNATYVDFETLLRTSDVISISVPLSKETYHLIGNRELAMCKDGVIIVNTARGKVIDEPALVKALESGKVASVGLDVFEEEPAINPGLLIHPRTTLLPHIGTNTIEAQIEMEQLALNNLVSAVDSDKLITPVHEHQKYFS</sequence>
<evidence type="ECO:0000313" key="8">
    <source>
        <dbReference type="Proteomes" id="UP000654370"/>
    </source>
</evidence>
<evidence type="ECO:0000259" key="5">
    <source>
        <dbReference type="Pfam" id="PF00389"/>
    </source>
</evidence>
<dbReference type="Pfam" id="PF00389">
    <property type="entry name" value="2-Hacid_dh"/>
    <property type="match status" value="1"/>
</dbReference>
<name>A0A8H7PNQ3_MORIS</name>
<dbReference type="PANTHER" id="PTHR10996:SF257">
    <property type="entry name" value="GLYOXYLATE REDUCTASE 1"/>
    <property type="match status" value="1"/>
</dbReference>
<dbReference type="Proteomes" id="UP000654370">
    <property type="component" value="Unassembled WGS sequence"/>
</dbReference>
<keyword evidence="3" id="KW-0520">NAD</keyword>
<feature type="domain" description="D-isomer specific 2-hydroxyacid dehydrogenase NAD-binding" evidence="6">
    <location>
        <begin position="122"/>
        <end position="296"/>
    </location>
</feature>
<keyword evidence="8" id="KW-1185">Reference proteome</keyword>
<dbReference type="PANTHER" id="PTHR10996">
    <property type="entry name" value="2-HYDROXYACID DEHYDROGENASE-RELATED"/>
    <property type="match status" value="1"/>
</dbReference>
<dbReference type="Pfam" id="PF02826">
    <property type="entry name" value="2-Hacid_dh_C"/>
    <property type="match status" value="1"/>
</dbReference>
<comment type="caution">
    <text evidence="7">The sequence shown here is derived from an EMBL/GenBank/DDBJ whole genome shotgun (WGS) entry which is preliminary data.</text>
</comment>